<feature type="repeat" description="ANK" evidence="2">
    <location>
        <begin position="688"/>
        <end position="723"/>
    </location>
</feature>
<dbReference type="Gene3D" id="3.40.50.300">
    <property type="entry name" value="P-loop containing nucleotide triphosphate hydrolases"/>
    <property type="match status" value="1"/>
</dbReference>
<feature type="compositionally biased region" description="Polar residues" evidence="3">
    <location>
        <begin position="969"/>
        <end position="981"/>
    </location>
</feature>
<feature type="region of interest" description="Disordered" evidence="3">
    <location>
        <begin position="957"/>
        <end position="1007"/>
    </location>
</feature>
<feature type="repeat" description="ANK" evidence="2">
    <location>
        <begin position="725"/>
        <end position="757"/>
    </location>
</feature>
<evidence type="ECO:0000259" key="4">
    <source>
        <dbReference type="Pfam" id="PF17046"/>
    </source>
</evidence>
<evidence type="ECO:0000256" key="3">
    <source>
        <dbReference type="SAM" id="MobiDB-lite"/>
    </source>
</evidence>
<keyword evidence="1" id="KW-0677">Repeat</keyword>
<evidence type="ECO:0000313" key="6">
    <source>
        <dbReference type="EMBL" id="KAL2811468.1"/>
    </source>
</evidence>
<dbReference type="PROSITE" id="PS50088">
    <property type="entry name" value="ANK_REPEAT"/>
    <property type="match status" value="6"/>
</dbReference>
<dbReference type="InterPro" id="IPR031469">
    <property type="entry name" value="SesB_dom"/>
</dbReference>
<reference evidence="6 7" key="1">
    <citation type="submission" date="2024-07" db="EMBL/GenBank/DDBJ databases">
        <title>Section-level genome sequencing and comparative genomics of Aspergillus sections Usti and Cavernicolus.</title>
        <authorList>
            <consortium name="Lawrence Berkeley National Laboratory"/>
            <person name="Nybo J.L."/>
            <person name="Vesth T.C."/>
            <person name="Theobald S."/>
            <person name="Frisvad J.C."/>
            <person name="Larsen T.O."/>
            <person name="Kjaerboelling I."/>
            <person name="Rothschild-Mancinelli K."/>
            <person name="Lyhne E.K."/>
            <person name="Kogle M.E."/>
            <person name="Barry K."/>
            <person name="Clum A."/>
            <person name="Na H."/>
            <person name="Ledsgaard L."/>
            <person name="Lin J."/>
            <person name="Lipzen A."/>
            <person name="Kuo A."/>
            <person name="Riley R."/>
            <person name="Mondo S."/>
            <person name="Labutti K."/>
            <person name="Haridas S."/>
            <person name="Pangalinan J."/>
            <person name="Salamov A.A."/>
            <person name="Simmons B.A."/>
            <person name="Magnuson J.K."/>
            <person name="Chen J."/>
            <person name="Drula E."/>
            <person name="Henrissat B."/>
            <person name="Wiebenga A."/>
            <person name="Lubbers R.J."/>
            <person name="Gomes A.C."/>
            <person name="Makela M.R."/>
            <person name="Stajich J."/>
            <person name="Grigoriev I.V."/>
            <person name="Mortensen U.H."/>
            <person name="De Vries R.P."/>
            <person name="Baker S.E."/>
            <person name="Andersen M.R."/>
        </authorList>
    </citation>
    <scope>NUCLEOTIDE SEQUENCE [LARGE SCALE GENOMIC DNA]</scope>
    <source>
        <strain evidence="6 7">CBS 588.65</strain>
    </source>
</reference>
<organism evidence="6 7">
    <name type="scientific">Aspergillus granulosus</name>
    <dbReference type="NCBI Taxonomy" id="176169"/>
    <lineage>
        <taxon>Eukaryota</taxon>
        <taxon>Fungi</taxon>
        <taxon>Dikarya</taxon>
        <taxon>Ascomycota</taxon>
        <taxon>Pezizomycotina</taxon>
        <taxon>Eurotiomycetes</taxon>
        <taxon>Eurotiomycetidae</taxon>
        <taxon>Eurotiales</taxon>
        <taxon>Aspergillaceae</taxon>
        <taxon>Aspergillus</taxon>
        <taxon>Aspergillus subgen. Nidulantes</taxon>
    </lineage>
</organism>
<feature type="domain" description="Fungal death-pathway protein SesB" evidence="4">
    <location>
        <begin position="13"/>
        <end position="37"/>
    </location>
</feature>
<evidence type="ECO:0000313" key="7">
    <source>
        <dbReference type="Proteomes" id="UP001610334"/>
    </source>
</evidence>
<dbReference type="SUPFAM" id="SSF48403">
    <property type="entry name" value="Ankyrin repeat"/>
    <property type="match status" value="1"/>
</dbReference>
<keyword evidence="7" id="KW-1185">Reference proteome</keyword>
<dbReference type="PROSITE" id="PS50297">
    <property type="entry name" value="ANK_REP_REGION"/>
    <property type="match status" value="5"/>
</dbReference>
<gene>
    <name evidence="6" type="ORF">BJX63DRAFT_433315</name>
</gene>
<dbReference type="InterPro" id="IPR027417">
    <property type="entry name" value="P-loop_NTPase"/>
</dbReference>
<name>A0ABR4H9M4_9EURO</name>
<dbReference type="InterPro" id="IPR002110">
    <property type="entry name" value="Ankyrin_rpt"/>
</dbReference>
<dbReference type="Pfam" id="PF12796">
    <property type="entry name" value="Ank_2"/>
    <property type="match status" value="3"/>
</dbReference>
<evidence type="ECO:0000259" key="5">
    <source>
        <dbReference type="Pfam" id="PF24883"/>
    </source>
</evidence>
<dbReference type="Pfam" id="PF17046">
    <property type="entry name" value="Ses_B"/>
    <property type="match status" value="1"/>
</dbReference>
<feature type="repeat" description="ANK" evidence="2">
    <location>
        <begin position="651"/>
        <end position="683"/>
    </location>
</feature>
<feature type="repeat" description="ANK" evidence="2">
    <location>
        <begin position="758"/>
        <end position="791"/>
    </location>
</feature>
<protein>
    <submittedName>
        <fullName evidence="6">Uncharacterized protein</fullName>
    </submittedName>
</protein>
<proteinExistence type="predicted"/>
<dbReference type="EMBL" id="JBFXLT010000057">
    <property type="protein sequence ID" value="KAL2811468.1"/>
    <property type="molecule type" value="Genomic_DNA"/>
</dbReference>
<dbReference type="Gene3D" id="1.25.40.20">
    <property type="entry name" value="Ankyrin repeat-containing domain"/>
    <property type="match status" value="2"/>
</dbReference>
<feature type="region of interest" description="Disordered" evidence="3">
    <location>
        <begin position="1"/>
        <end position="25"/>
    </location>
</feature>
<keyword evidence="2" id="KW-0040">ANK repeat</keyword>
<accession>A0ABR4H9M4</accession>
<dbReference type="PRINTS" id="PR01415">
    <property type="entry name" value="ANKYRIN"/>
</dbReference>
<dbReference type="InterPro" id="IPR036770">
    <property type="entry name" value="Ankyrin_rpt-contain_sf"/>
</dbReference>
<feature type="repeat" description="ANK" evidence="2">
    <location>
        <begin position="819"/>
        <end position="852"/>
    </location>
</feature>
<feature type="repeat" description="ANK" evidence="2">
    <location>
        <begin position="853"/>
        <end position="886"/>
    </location>
</feature>
<dbReference type="Pfam" id="PF24883">
    <property type="entry name" value="NPHP3_N"/>
    <property type="match status" value="1"/>
</dbReference>
<dbReference type="SMART" id="SM00248">
    <property type="entry name" value="ANK"/>
    <property type="match status" value="7"/>
</dbReference>
<dbReference type="PANTHER" id="PTHR10039">
    <property type="entry name" value="AMELOGENIN"/>
    <property type="match status" value="1"/>
</dbReference>
<evidence type="ECO:0000256" key="1">
    <source>
        <dbReference type="ARBA" id="ARBA00022737"/>
    </source>
</evidence>
<dbReference type="InterPro" id="IPR056884">
    <property type="entry name" value="NPHP3-like_N"/>
</dbReference>
<evidence type="ECO:0000256" key="2">
    <source>
        <dbReference type="PROSITE-ProRule" id="PRU00023"/>
    </source>
</evidence>
<dbReference type="PANTHER" id="PTHR10039:SF17">
    <property type="entry name" value="FUNGAL STAND N-TERMINAL GOODBYE DOMAIN-CONTAINING PROTEIN-RELATED"/>
    <property type="match status" value="1"/>
</dbReference>
<sequence length="1007" mass="110447">MRLPGSKAEEPVPAPSADFANSENKGLQMGQNFGTVEASFYSDAIQGINIAAGASVYMGEQITVEDKILDALVAGDPKNRHDIRQADPGTCEWILDHAPFRNWLQKDPSVTAPLYIQGIPGSGKSVMLKFLIKELEKRLSLSSASPSPLNAGSLSLGVPGKTIAASCFCDDKNEHRRTPIWILRTLLYRLFQQNRNLVKHVQKHIQKSGSLDTLGSDPDEFQSLDVLQKILEELIPDPEVEVVYFVVDGLDQCGPHLPAVLRMINDLSTRINGEASKQGQPFSLRCIVSDRGSKIARDKMLPEYTIDMPTDNQRDIDHVTDSRVKRIQEYRYFSDTILQSTTSLLKRNSKGMFMWLSLVLDDLGTWEGVWTETKIEEKLHSIPSDVAAFYKAMLERQPRDSVKRLQTMLMWVYFAGRPLSLQELNVVLTLQGNGEYAGGESADEEIDALRRNVEGNWGALFTVQDGVIDLSHQSVKDFLSGVFSAEGKQEYPRYGLAPAEAHREIASTCLAYLQIKEVHQREVPKPPVNADGMIDETQLLHVRQQYLDGFPFLGYSIEFVGHHLRESEIQEETDVKGMKEFFAADSAALASWAPAYDLLKRWTSGKYSGFSSSTSLLFVAARLNLPWLADQSTRWVSYTSLPSAIRAPDLSGWSAIHIAADSESVEMVKWLLKEGAYVDAETLGLPHLGRTALHFAASKRSEAGPRLVHELLKGGAKATAHTRQGGNTPLHYAIDGRSVETVKALLKAGADPNAASSSGVTPLHRCAAIPGLEEIVKVLLEGGADPNKKTSVGAVSAARGFWGLKASRDLWQTYYAINTSHTALHIAAKAKDAEQTVKALLVGGADANARDSTGRTPLHVAVVKMEPEAVTKMLIESGTDVNARDGDGNTPLLMLLITIALQAEQQPEMVKEGQTSRERIIDLLLSAGADPLAEGKDKQSPVTWATQAKLQWAVNLLTRKSHRDDKPDSGSSQQPTASPKETSGGDEKKIGLLGAQASRWLPKRSKS</sequence>
<comment type="caution">
    <text evidence="6">The sequence shown here is derived from an EMBL/GenBank/DDBJ whole genome shotgun (WGS) entry which is preliminary data.</text>
</comment>
<dbReference type="Proteomes" id="UP001610334">
    <property type="component" value="Unassembled WGS sequence"/>
</dbReference>
<feature type="domain" description="Nephrocystin 3-like N-terminal" evidence="5">
    <location>
        <begin position="89"/>
        <end position="269"/>
    </location>
</feature>